<protein>
    <submittedName>
        <fullName evidence="1">ATP-binding protein</fullName>
    </submittedName>
</protein>
<gene>
    <name evidence="1" type="ordered locus">Nhal_0085</name>
</gene>
<proteinExistence type="predicted"/>
<accession>D5C4B7</accession>
<sequence>MSLADCVHIARRFQRSVRIDTDLTKANALEGFICPKSSAEVLRTMANHVAETGQGAFTWTGPYGSGKSSLVIALSALLDGNNHRRKQAYHAIGSKAAEAVWEALPPKSKGWRILPVVGQKDHPAQVIGETLAQAKFWKGKAPKVWREQALISELEVIARQNLRSSGGLIVFLDEMGKFLEGAVHGDRDIYLFQQLAEVASRSNGRLIIVGILHQAFEEYAQRLSREMRDEWSKIQGRFMDLAVNTAGEEQLELLARAIEDNRRSSSSHQISQTVANLIRKVRPGASPHLEVTLEDCWPLNPIVATLLGPISRRRFGQNQRSIFGFLNSAEPQGFQDFLRHGSEKDLYNPNRLWDYLRLNLESSILASPDGHRWALAVEAVERCEGMGGDPLQAQLLKTIALVDLFKERSGLAPSLPLLKAAVPNVSSRRVEKAIKELERRSFIIFRKFADAYTIYAGSDFDIEQAVEQALTNIQDVDFAALRKLAGLHPILAKRHYHRTGALCWFDVVLVPLNKLLEEVSRFSPDQGTMGQFVLTLPTENEPEEVAEKLCRKAARQADGWDIVVGLSSRSWTIIDLAKELLAVEDVSLNHPELTGDAVARREVRVRIAALQGQLEDELHQAFDNTAWYLKHHPRKRLTQAQLSFLASDLANKRFHKAPRLHNELLNRIKPSSNAVAAQNALLRQMVMKEGEPRLGIDGFPAEGGLFASILEITGLYTETSHGWQFVAPHKTNDPCGLTPLWEAARDFLQQNRTRTVTVSEIYEVWRQPPLGLKEGLMPVLAVAFALSCRDTVAFYRRGIFQARLQDLDVDYLAKDPSAIQLRWMDLSKVSRRLLSGMADVVRDLDKNNSLQDLTPIDVARGLIAIYDQLPAWTKRTMRLSSNALRIRQLFKQANDPNKFLFDDIPALFGSSVDLTKKEGLLKIIQQVREGLSELRETYPTVLRRLRETLLVELQVPNDSPQALSELRARAENIRQLAGDFRLEAFINRMASYNGRDEEIEGLASLAANKPPRDWVDPDIDKAAIELSDMAQKFIRAEAFARVKGRPDKRQAMAVVVGVGGRPTPVLGEFDITDSERESVNTLISQMKTTLDAAEARRRNVILAALAELSARYLNAPDDEFAAEEKEIVGKKKVS</sequence>
<dbReference type="OrthoDB" id="856045at2"/>
<dbReference type="InterPro" id="IPR027417">
    <property type="entry name" value="P-loop_NTPase"/>
</dbReference>
<reference evidence="2" key="1">
    <citation type="submission" date="2010-04" db="EMBL/GenBank/DDBJ databases">
        <title>Complete genome sequence of Nitrosococcus halophilus Nc4, a salt-adapted, aerobic obligate ammonia-oxidizing sulfur purple bacterium.</title>
        <authorList>
            <consortium name="US DOE Joint Genome Institute"/>
            <person name="Campbell M.A."/>
            <person name="Malfatti S.A."/>
            <person name="Chain P.S.G."/>
            <person name="Heidelberg J.F."/>
            <person name="Ward B.B."/>
            <person name="Klotz M.G."/>
        </authorList>
    </citation>
    <scope>NUCLEOTIDE SEQUENCE [LARGE SCALE GENOMIC DNA]</scope>
    <source>
        <strain evidence="2">Nc4</strain>
    </source>
</reference>
<dbReference type="KEGG" id="nhl:Nhal_0085"/>
<keyword evidence="1" id="KW-0067">ATP-binding</keyword>
<dbReference type="SUPFAM" id="SSF52540">
    <property type="entry name" value="P-loop containing nucleoside triphosphate hydrolases"/>
    <property type="match status" value="1"/>
</dbReference>
<evidence type="ECO:0000313" key="2">
    <source>
        <dbReference type="Proteomes" id="UP000001844"/>
    </source>
</evidence>
<name>D5C4B7_NITHN</name>
<keyword evidence="2" id="KW-1185">Reference proteome</keyword>
<dbReference type="Proteomes" id="UP000001844">
    <property type="component" value="Chromosome"/>
</dbReference>
<dbReference type="AlphaFoldDB" id="D5C4B7"/>
<organism evidence="1 2">
    <name type="scientific">Nitrosococcus halophilus (strain Nc4)</name>
    <dbReference type="NCBI Taxonomy" id="472759"/>
    <lineage>
        <taxon>Bacteria</taxon>
        <taxon>Pseudomonadati</taxon>
        <taxon>Pseudomonadota</taxon>
        <taxon>Gammaproteobacteria</taxon>
        <taxon>Chromatiales</taxon>
        <taxon>Chromatiaceae</taxon>
        <taxon>Nitrosococcus</taxon>
    </lineage>
</organism>
<dbReference type="RefSeq" id="WP_013031201.1">
    <property type="nucleotide sequence ID" value="NC_013960.1"/>
</dbReference>
<evidence type="ECO:0000313" key="1">
    <source>
        <dbReference type="EMBL" id="ADE13305.1"/>
    </source>
</evidence>
<keyword evidence="1" id="KW-0547">Nucleotide-binding</keyword>
<dbReference type="GO" id="GO:0005524">
    <property type="term" value="F:ATP binding"/>
    <property type="evidence" value="ECO:0007669"/>
    <property type="project" value="UniProtKB-KW"/>
</dbReference>
<dbReference type="HOGENOM" id="CLU_008329_0_0_6"/>
<dbReference type="eggNOG" id="COG0470">
    <property type="taxonomic scope" value="Bacteria"/>
</dbReference>
<dbReference type="EMBL" id="CP001798">
    <property type="protein sequence ID" value="ADE13305.1"/>
    <property type="molecule type" value="Genomic_DNA"/>
</dbReference>
<dbReference type="STRING" id="472759.Nhal_0085"/>